<evidence type="ECO:0000259" key="1">
    <source>
        <dbReference type="Pfam" id="PF02514"/>
    </source>
</evidence>
<organism evidence="2 3">
    <name type="scientific">Leucothrix pacifica</name>
    <dbReference type="NCBI Taxonomy" id="1247513"/>
    <lineage>
        <taxon>Bacteria</taxon>
        <taxon>Pseudomonadati</taxon>
        <taxon>Pseudomonadota</taxon>
        <taxon>Gammaproteobacteria</taxon>
        <taxon>Thiotrichales</taxon>
        <taxon>Thiotrichaceae</taxon>
        <taxon>Leucothrix</taxon>
    </lineage>
</organism>
<dbReference type="Proteomes" id="UP000245539">
    <property type="component" value="Unassembled WGS sequence"/>
</dbReference>
<dbReference type="Pfam" id="PF02514">
    <property type="entry name" value="CobN-Mg_chel"/>
    <property type="match status" value="1"/>
</dbReference>
<reference evidence="2 3" key="1">
    <citation type="submission" date="2018-05" db="EMBL/GenBank/DDBJ databases">
        <title>Leucothrix arctica sp. nov., isolated from Arctic seawater.</title>
        <authorList>
            <person name="Choi A."/>
            <person name="Baek K."/>
        </authorList>
    </citation>
    <scope>NUCLEOTIDE SEQUENCE [LARGE SCALE GENOMIC DNA]</scope>
    <source>
        <strain evidence="2 3">JCM 18388</strain>
    </source>
</reference>
<name>A0A317C1P7_9GAMM</name>
<dbReference type="PANTHER" id="PTHR44119:SF4">
    <property type="entry name" value="AEROBIC COBALTOCHELATASE SUBUNIT COBN"/>
    <property type="match status" value="1"/>
</dbReference>
<feature type="domain" description="CobN/magnesium chelatase" evidence="1">
    <location>
        <begin position="2"/>
        <end position="353"/>
    </location>
</feature>
<dbReference type="RefSeq" id="WP_109839963.1">
    <property type="nucleotide sequence ID" value="NZ_QGKM01000120.1"/>
</dbReference>
<accession>A0A317C1P7</accession>
<dbReference type="InterPro" id="IPR003672">
    <property type="entry name" value="CobN/Mg_chltase"/>
</dbReference>
<evidence type="ECO:0000313" key="2">
    <source>
        <dbReference type="EMBL" id="PWQ92111.1"/>
    </source>
</evidence>
<protein>
    <recommendedName>
        <fullName evidence="1">CobN/magnesium chelatase domain-containing protein</fullName>
    </recommendedName>
</protein>
<dbReference type="PANTHER" id="PTHR44119">
    <property type="entry name" value="MAGNESIUM-CHELATASE SUBUNIT CHLH, CHLOROPLASTIC"/>
    <property type="match status" value="1"/>
</dbReference>
<proteinExistence type="predicted"/>
<comment type="caution">
    <text evidence="2">The sequence shown here is derived from an EMBL/GenBank/DDBJ whole genome shotgun (WGS) entry which is preliminary data.</text>
</comment>
<dbReference type="OrthoDB" id="9757976at2"/>
<evidence type="ECO:0000313" key="3">
    <source>
        <dbReference type="Proteomes" id="UP000245539"/>
    </source>
</evidence>
<dbReference type="EMBL" id="QGKM01000120">
    <property type="protein sequence ID" value="PWQ92111.1"/>
    <property type="molecule type" value="Genomic_DNA"/>
</dbReference>
<dbReference type="AlphaFoldDB" id="A0A317C1P7"/>
<gene>
    <name evidence="2" type="ORF">DKW60_22845</name>
</gene>
<sequence length="373" mass="42007">MRHLEDHGDYPRQLGLSVWGTDTMRTGGDDIAQAFALMGIKPVWAEGSHRVIDFEILSNQLLGRPRVDVTLRVSGFFRDAFPNVMKLYDAAIQALANYDEAPEINSIRAHIEQQTESLIADGMSAEEANRQASYRVFGSKPGAYGAGLQGLIDERCWETRDDLAEAYLNWGGYAYGNTAGDGVEARDAFANRLGQLEAVVQNQDNREHDLLDSDDYYQFQGGMTNAVTSLSGQAPAVYHNDHSDPERPKVRTLKEELNRVIRSRLLNPKWIEGMREHGYKGAFEMAASVDYLFAYDATTNLIADYQYEAVSDALVFDEENRAFLEEHNPAALEEMAERLLEAAQRGLWKDPGEYQERLQNLLLDADEKAENHF</sequence>
<keyword evidence="3" id="KW-1185">Reference proteome</keyword>